<reference evidence="1" key="1">
    <citation type="journal article" date="2014" name="Front. Microbiol.">
        <title>High frequency of phylogenetically diverse reductive dehalogenase-homologous genes in deep subseafloor sedimentary metagenomes.</title>
        <authorList>
            <person name="Kawai M."/>
            <person name="Futagami T."/>
            <person name="Toyoda A."/>
            <person name="Takaki Y."/>
            <person name="Nishi S."/>
            <person name="Hori S."/>
            <person name="Arai W."/>
            <person name="Tsubouchi T."/>
            <person name="Morono Y."/>
            <person name="Uchiyama I."/>
            <person name="Ito T."/>
            <person name="Fujiyama A."/>
            <person name="Inagaki F."/>
            <person name="Takami H."/>
        </authorList>
    </citation>
    <scope>NUCLEOTIDE SEQUENCE</scope>
    <source>
        <strain evidence="1">Expedition CK06-06</strain>
    </source>
</reference>
<comment type="caution">
    <text evidence="1">The sequence shown here is derived from an EMBL/GenBank/DDBJ whole genome shotgun (WGS) entry which is preliminary data.</text>
</comment>
<protein>
    <submittedName>
        <fullName evidence="1">Uncharacterized protein</fullName>
    </submittedName>
</protein>
<feature type="non-terminal residue" evidence="1">
    <location>
        <position position="1"/>
    </location>
</feature>
<feature type="non-terminal residue" evidence="1">
    <location>
        <position position="50"/>
    </location>
</feature>
<sequence>IVSDGTGEGHTYKIAGHPAADAAASCTFELYDEVKVSSVAATQAVLAKNP</sequence>
<evidence type="ECO:0000313" key="1">
    <source>
        <dbReference type="EMBL" id="GAG44632.1"/>
    </source>
</evidence>
<name>X0YBG8_9ZZZZ</name>
<organism evidence="1">
    <name type="scientific">marine sediment metagenome</name>
    <dbReference type="NCBI Taxonomy" id="412755"/>
    <lineage>
        <taxon>unclassified sequences</taxon>
        <taxon>metagenomes</taxon>
        <taxon>ecological metagenomes</taxon>
    </lineage>
</organism>
<gene>
    <name evidence="1" type="ORF">S01H1_86034</name>
</gene>
<dbReference type="EMBL" id="BARS01059369">
    <property type="protein sequence ID" value="GAG44632.1"/>
    <property type="molecule type" value="Genomic_DNA"/>
</dbReference>
<accession>X0YBG8</accession>
<proteinExistence type="predicted"/>
<dbReference type="AlphaFoldDB" id="X0YBG8"/>